<feature type="domain" description="EF-hand" evidence="1">
    <location>
        <begin position="502"/>
        <end position="537"/>
    </location>
</feature>
<name>A0A4R4UU51_9ACTN</name>
<keyword evidence="3" id="KW-1185">Reference proteome</keyword>
<dbReference type="AlphaFoldDB" id="A0A4R4UU51"/>
<dbReference type="Proteomes" id="UP000295258">
    <property type="component" value="Unassembled WGS sequence"/>
</dbReference>
<dbReference type="InterPro" id="IPR002048">
    <property type="entry name" value="EF_hand_dom"/>
</dbReference>
<evidence type="ECO:0000313" key="2">
    <source>
        <dbReference type="EMBL" id="TDC93032.1"/>
    </source>
</evidence>
<protein>
    <recommendedName>
        <fullName evidence="1">EF-hand domain-containing protein</fullName>
    </recommendedName>
</protein>
<reference evidence="2 3" key="1">
    <citation type="submission" date="2019-03" db="EMBL/GenBank/DDBJ databases">
        <title>Draft genome sequences of novel Actinobacteria.</title>
        <authorList>
            <person name="Sahin N."/>
            <person name="Ay H."/>
            <person name="Saygin H."/>
        </authorList>
    </citation>
    <scope>NUCLEOTIDE SEQUENCE [LARGE SCALE GENOMIC DNA]</scope>
    <source>
        <strain evidence="2 3">KC310</strain>
    </source>
</reference>
<dbReference type="GO" id="GO:0005509">
    <property type="term" value="F:calcium ion binding"/>
    <property type="evidence" value="ECO:0007669"/>
    <property type="project" value="InterPro"/>
</dbReference>
<proteinExistence type="predicted"/>
<gene>
    <name evidence="2" type="ORF">E1292_41120</name>
</gene>
<comment type="caution">
    <text evidence="2">The sequence shown here is derived from an EMBL/GenBank/DDBJ whole genome shotgun (WGS) entry which is preliminary data.</text>
</comment>
<dbReference type="PROSITE" id="PS50222">
    <property type="entry name" value="EF_HAND_2"/>
    <property type="match status" value="1"/>
</dbReference>
<dbReference type="RefSeq" id="WP_132604523.1">
    <property type="nucleotide sequence ID" value="NZ_SMKO01000190.1"/>
</dbReference>
<dbReference type="EMBL" id="SMKO01000190">
    <property type="protein sequence ID" value="TDC93032.1"/>
    <property type="molecule type" value="Genomic_DNA"/>
</dbReference>
<evidence type="ECO:0000259" key="1">
    <source>
        <dbReference type="PROSITE" id="PS50222"/>
    </source>
</evidence>
<dbReference type="InterPro" id="IPR018247">
    <property type="entry name" value="EF_Hand_1_Ca_BS"/>
</dbReference>
<accession>A0A4R4UU51</accession>
<sequence length="735" mass="79522">MTEFTGVKQPDFDTMTSKHAEAARRLEELAQALHGELRSAGLDTAPAARLRALAGRVTTQAEDLRRRQKLVYELQRQKITFGRSTPTGSFLEMPDALDAAKGLLDGTLAGRAALKAADGDSTALAELEKYASRGGDAEFVKAFLGTLGAHGVTRLPGSIAAQLRDAKAHGDSERVAQLSGGGSKALRILSAALAKGTDPKDAAYSGAGFLKQLVQQGRAQHKTAGTTYSGYQAQALIWRAHDGKPPYSKEFMETVGRDVIVYEHEQRKNEWAASKDPLGRIFAGTRLPIIDLAGALGLGTLLRPETQAGAPGTKTQSSVVDDLFHAAKSNREASHALLNHTPAGWKESVLDYLLTTRWEAALYTKDHAPFNDLLVTATTGQDATSQRLAADMTKILSDEVRGAFGKADSGNLEIRNREAFDRYAALSYPLARAISANIDQLSRLYLNHATFEQVAAQDMSYALLLATSNDAGFEALIRAQTEHMRAALDTVPPVGLNASNAEQLGFTQAAVKEYDFDGDGRVDKADIKQFLTDRTVAEARPFNHIVESRRQVLIAQGLDDKKADEALKTMVGDALGLLPVPGGTHVGRLATGAFGELISKGYDKFTGAAYDEIAKQAVHRMAGHERGLDGTHRTLADNRLAVERLAEQMLATAMLNKGLLDQTEMKNEIFANGTTSTIKLFAEMTPQEYSKFLEWVRKKGGSDDLLDRFGGSFRRTSEVDDYLDLRISGSSGDRG</sequence>
<evidence type="ECO:0000313" key="3">
    <source>
        <dbReference type="Proteomes" id="UP000295258"/>
    </source>
</evidence>
<organism evidence="2 3">
    <name type="scientific">Nonomuraea deserti</name>
    <dbReference type="NCBI Taxonomy" id="1848322"/>
    <lineage>
        <taxon>Bacteria</taxon>
        <taxon>Bacillati</taxon>
        <taxon>Actinomycetota</taxon>
        <taxon>Actinomycetes</taxon>
        <taxon>Streptosporangiales</taxon>
        <taxon>Streptosporangiaceae</taxon>
        <taxon>Nonomuraea</taxon>
    </lineage>
</organism>
<dbReference type="PROSITE" id="PS00018">
    <property type="entry name" value="EF_HAND_1"/>
    <property type="match status" value="1"/>
</dbReference>